<accession>A0A0W8G0M8</accession>
<dbReference type="InterPro" id="IPR023011">
    <property type="entry name" value="ATP_synth_F0_asu_AS"/>
</dbReference>
<keyword evidence="12" id="KW-0378">Hydrolase</keyword>
<dbReference type="PRINTS" id="PR00123">
    <property type="entry name" value="ATPASEA"/>
</dbReference>
<keyword evidence="9 11" id="KW-0472">Membrane</keyword>
<evidence type="ECO:0000256" key="7">
    <source>
        <dbReference type="ARBA" id="ARBA00022989"/>
    </source>
</evidence>
<comment type="subcellular location">
    <subcellularLocation>
        <location evidence="1">Membrane</location>
        <topology evidence="1">Multi-pass membrane protein</topology>
    </subcellularLocation>
</comment>
<dbReference type="GO" id="GO:0046933">
    <property type="term" value="F:proton-transporting ATP synthase activity, rotational mechanism"/>
    <property type="evidence" value="ECO:0007669"/>
    <property type="project" value="TreeGrafter"/>
</dbReference>
<dbReference type="EC" id="3.6.3.14" evidence="12"/>
<dbReference type="GO" id="GO:0045259">
    <property type="term" value="C:proton-transporting ATP synthase complex"/>
    <property type="evidence" value="ECO:0007669"/>
    <property type="project" value="UniProtKB-KW"/>
</dbReference>
<comment type="similarity">
    <text evidence="2">Belongs to the ATPase A chain family.</text>
</comment>
<proteinExistence type="inferred from homology"/>
<dbReference type="Pfam" id="PF00119">
    <property type="entry name" value="ATP-synt_A"/>
    <property type="match status" value="1"/>
</dbReference>
<reference evidence="12" key="1">
    <citation type="journal article" date="2015" name="Proc. Natl. Acad. Sci. U.S.A.">
        <title>Networks of energetic and metabolic interactions define dynamics in microbial communities.</title>
        <authorList>
            <person name="Embree M."/>
            <person name="Liu J.K."/>
            <person name="Al-Bassam M.M."/>
            <person name="Zengler K."/>
        </authorList>
    </citation>
    <scope>NUCLEOTIDE SEQUENCE</scope>
</reference>
<feature type="transmembrane region" description="Helical" evidence="11">
    <location>
        <begin position="254"/>
        <end position="275"/>
    </location>
</feature>
<protein>
    <submittedName>
        <fullName evidence="12">Atp synthase a chain</fullName>
        <ecNumber evidence="12">3.6.3.14</ecNumber>
    </submittedName>
</protein>
<evidence type="ECO:0000256" key="4">
    <source>
        <dbReference type="ARBA" id="ARBA00022547"/>
    </source>
</evidence>
<feature type="transmembrane region" description="Helical" evidence="11">
    <location>
        <begin position="220"/>
        <end position="247"/>
    </location>
</feature>
<dbReference type="PANTHER" id="PTHR11410:SF0">
    <property type="entry name" value="ATP SYNTHASE SUBUNIT A"/>
    <property type="match status" value="1"/>
</dbReference>
<dbReference type="InterPro" id="IPR000568">
    <property type="entry name" value="ATP_synth_F0_asu"/>
</dbReference>
<evidence type="ECO:0000256" key="11">
    <source>
        <dbReference type="SAM" id="Phobius"/>
    </source>
</evidence>
<feature type="transmembrane region" description="Helical" evidence="11">
    <location>
        <begin position="148"/>
        <end position="167"/>
    </location>
</feature>
<sequence>MDSLTDKIVSDSLQVAEKSNESDWILHHTLDANYIEFEPFIKIPLPQIEIFGIDISITKHLVYMWFAALVLFALLYNVARQYKKRRVPTGFANMTEVMILFVRDEIAKPTIHKGYEKFVPYLLSAFFFILILNLFSLVPYGAAVTGNISVTATLAVFTFIMTQIGGIRNNGFIGYFKGLVPHGIPTWLLPIMVVVELLGLLTKPFALAVRLFANMLAGKIVIYSLIGLIFILHAYFVIPVSVSFALFILALKLLVSLIQAYIFTMLSSLFIGMAVHQDH</sequence>
<dbReference type="NCBIfam" id="TIGR01131">
    <property type="entry name" value="ATP_synt_6_or_A"/>
    <property type="match status" value="1"/>
</dbReference>
<gene>
    <name evidence="12" type="ORF">ASZ90_003532</name>
</gene>
<dbReference type="PROSITE" id="PS00449">
    <property type="entry name" value="ATPASE_A"/>
    <property type="match status" value="1"/>
</dbReference>
<evidence type="ECO:0000256" key="2">
    <source>
        <dbReference type="ARBA" id="ARBA00006810"/>
    </source>
</evidence>
<keyword evidence="10" id="KW-0066">ATP synthesis</keyword>
<evidence type="ECO:0000256" key="3">
    <source>
        <dbReference type="ARBA" id="ARBA00022448"/>
    </source>
</evidence>
<evidence type="ECO:0000256" key="1">
    <source>
        <dbReference type="ARBA" id="ARBA00004141"/>
    </source>
</evidence>
<keyword evidence="4" id="KW-0138">CF(0)</keyword>
<keyword evidence="7 11" id="KW-1133">Transmembrane helix</keyword>
<keyword evidence="3" id="KW-0813">Transport</keyword>
<feature type="transmembrane region" description="Helical" evidence="11">
    <location>
        <begin position="118"/>
        <end position="142"/>
    </location>
</feature>
<comment type="caution">
    <text evidence="12">The sequence shown here is derived from an EMBL/GenBank/DDBJ whole genome shotgun (WGS) entry which is preliminary data.</text>
</comment>
<evidence type="ECO:0000313" key="12">
    <source>
        <dbReference type="EMBL" id="KUG26620.1"/>
    </source>
</evidence>
<keyword evidence="8" id="KW-0406">Ion transport</keyword>
<dbReference type="InterPro" id="IPR045083">
    <property type="entry name" value="ATP_synth_F0_asu_bact/mt"/>
</dbReference>
<evidence type="ECO:0000256" key="6">
    <source>
        <dbReference type="ARBA" id="ARBA00022781"/>
    </source>
</evidence>
<dbReference type="CDD" id="cd00310">
    <property type="entry name" value="ATP-synt_Fo_a_6"/>
    <property type="match status" value="1"/>
</dbReference>
<dbReference type="EMBL" id="LNQE01000430">
    <property type="protein sequence ID" value="KUG26620.1"/>
    <property type="molecule type" value="Genomic_DNA"/>
</dbReference>
<dbReference type="Gene3D" id="1.20.120.220">
    <property type="entry name" value="ATP synthase, F0 complex, subunit A"/>
    <property type="match status" value="1"/>
</dbReference>
<dbReference type="GO" id="GO:0016787">
    <property type="term" value="F:hydrolase activity"/>
    <property type="evidence" value="ECO:0007669"/>
    <property type="project" value="UniProtKB-KW"/>
</dbReference>
<evidence type="ECO:0000256" key="10">
    <source>
        <dbReference type="ARBA" id="ARBA00023310"/>
    </source>
</evidence>
<keyword evidence="5 11" id="KW-0812">Transmembrane</keyword>
<evidence type="ECO:0000256" key="9">
    <source>
        <dbReference type="ARBA" id="ARBA00023136"/>
    </source>
</evidence>
<feature type="transmembrane region" description="Helical" evidence="11">
    <location>
        <begin position="179"/>
        <end position="200"/>
    </location>
</feature>
<dbReference type="SUPFAM" id="SSF81336">
    <property type="entry name" value="F1F0 ATP synthase subunit A"/>
    <property type="match status" value="1"/>
</dbReference>
<dbReference type="InterPro" id="IPR035908">
    <property type="entry name" value="F0_ATP_A_sf"/>
</dbReference>
<dbReference type="HAMAP" id="MF_01393">
    <property type="entry name" value="ATP_synth_a_bact"/>
    <property type="match status" value="1"/>
</dbReference>
<keyword evidence="6" id="KW-0375">Hydrogen ion transport</keyword>
<dbReference type="AlphaFoldDB" id="A0A0W8G0M8"/>
<feature type="transmembrane region" description="Helical" evidence="11">
    <location>
        <begin position="61"/>
        <end position="79"/>
    </location>
</feature>
<evidence type="ECO:0000256" key="8">
    <source>
        <dbReference type="ARBA" id="ARBA00023065"/>
    </source>
</evidence>
<name>A0A0W8G0M8_9ZZZZ</name>
<evidence type="ECO:0000256" key="5">
    <source>
        <dbReference type="ARBA" id="ARBA00022692"/>
    </source>
</evidence>
<organism evidence="12">
    <name type="scientific">hydrocarbon metagenome</name>
    <dbReference type="NCBI Taxonomy" id="938273"/>
    <lineage>
        <taxon>unclassified sequences</taxon>
        <taxon>metagenomes</taxon>
        <taxon>ecological metagenomes</taxon>
    </lineage>
</organism>
<dbReference type="PANTHER" id="PTHR11410">
    <property type="entry name" value="ATP SYNTHASE SUBUNIT A"/>
    <property type="match status" value="1"/>
</dbReference>